<evidence type="ECO:0000313" key="11">
    <source>
        <dbReference type="Proteomes" id="UP001312865"/>
    </source>
</evidence>
<dbReference type="GO" id="GO:0004645">
    <property type="term" value="F:1,4-alpha-oligoglucan phosphorylase activity"/>
    <property type="evidence" value="ECO:0007669"/>
    <property type="project" value="UniProtKB-EC"/>
</dbReference>
<dbReference type="RefSeq" id="WP_336589036.1">
    <property type="nucleotide sequence ID" value="NZ_JBBAXC010000031.1"/>
</dbReference>
<name>A0ABU8HKP2_9BACI</name>
<evidence type="ECO:0000256" key="5">
    <source>
        <dbReference type="ARBA" id="ARBA00022679"/>
    </source>
</evidence>
<keyword evidence="5 9" id="KW-0808">Transferase</keyword>
<dbReference type="PANTHER" id="PTHR11468">
    <property type="entry name" value="GLYCOGEN PHOSPHORYLASE"/>
    <property type="match status" value="1"/>
</dbReference>
<dbReference type="PANTHER" id="PTHR11468:SF3">
    <property type="entry name" value="GLYCOGEN PHOSPHORYLASE, LIVER FORM"/>
    <property type="match status" value="1"/>
</dbReference>
<comment type="cofactor">
    <cofactor evidence="2 9">
        <name>pyridoxal 5'-phosphate</name>
        <dbReference type="ChEBI" id="CHEBI:597326"/>
    </cofactor>
</comment>
<dbReference type="NCBIfam" id="TIGR02093">
    <property type="entry name" value="P_ylase"/>
    <property type="match status" value="1"/>
</dbReference>
<gene>
    <name evidence="10" type="ORF">WAK64_21460</name>
</gene>
<dbReference type="InterPro" id="IPR035090">
    <property type="entry name" value="Pyridoxal_P_attach_site"/>
</dbReference>
<dbReference type="PROSITE" id="PS00102">
    <property type="entry name" value="PHOSPHORYLASE"/>
    <property type="match status" value="1"/>
</dbReference>
<evidence type="ECO:0000256" key="8">
    <source>
        <dbReference type="ARBA" id="ARBA00025174"/>
    </source>
</evidence>
<dbReference type="InterPro" id="IPR000811">
    <property type="entry name" value="Glyco_trans_35"/>
</dbReference>
<dbReference type="SUPFAM" id="SSF53756">
    <property type="entry name" value="UDP-Glycosyltransferase/glycogen phosphorylase"/>
    <property type="match status" value="1"/>
</dbReference>
<keyword evidence="11" id="KW-1185">Reference proteome</keyword>
<protein>
    <recommendedName>
        <fullName evidence="9">Alpha-1,4 glucan phosphorylase</fullName>
        <ecNumber evidence="9">2.4.1.1</ecNumber>
    </recommendedName>
</protein>
<proteinExistence type="inferred from homology"/>
<comment type="function">
    <text evidence="8">Phosphorylase is an important allosteric enzyme in carbohydrate metabolism. Enzymes from different sources differ in their regulatory mechanisms and in their natural substrates. However, all known phosphorylases share catalytic and structural properties.</text>
</comment>
<evidence type="ECO:0000313" key="10">
    <source>
        <dbReference type="EMBL" id="MEI5909593.1"/>
    </source>
</evidence>
<keyword evidence="4 9" id="KW-0328">Glycosyltransferase</keyword>
<evidence type="ECO:0000256" key="1">
    <source>
        <dbReference type="ARBA" id="ARBA00001275"/>
    </source>
</evidence>
<comment type="catalytic activity">
    <reaction evidence="1 9">
        <text>[(1-&gt;4)-alpha-D-glucosyl](n) + phosphate = [(1-&gt;4)-alpha-D-glucosyl](n-1) + alpha-D-glucose 1-phosphate</text>
        <dbReference type="Rhea" id="RHEA:41732"/>
        <dbReference type="Rhea" id="RHEA-COMP:9584"/>
        <dbReference type="Rhea" id="RHEA-COMP:9586"/>
        <dbReference type="ChEBI" id="CHEBI:15444"/>
        <dbReference type="ChEBI" id="CHEBI:43474"/>
        <dbReference type="ChEBI" id="CHEBI:58601"/>
        <dbReference type="EC" id="2.4.1.1"/>
    </reaction>
</comment>
<dbReference type="Proteomes" id="UP001312865">
    <property type="component" value="Unassembled WGS sequence"/>
</dbReference>
<evidence type="ECO:0000256" key="2">
    <source>
        <dbReference type="ARBA" id="ARBA00001933"/>
    </source>
</evidence>
<dbReference type="PIRSF" id="PIRSF000460">
    <property type="entry name" value="Pprylas_GlgP"/>
    <property type="match status" value="1"/>
</dbReference>
<keyword evidence="6 9" id="KW-0663">Pyridoxal phosphate</keyword>
<dbReference type="EMBL" id="JBBAXC010000031">
    <property type="protein sequence ID" value="MEI5909593.1"/>
    <property type="molecule type" value="Genomic_DNA"/>
</dbReference>
<sequence length="802" mass="93540">MFSDKTDFKEAFLKRLEMSYGKPFPHTTKRDQFHTLGNMIREYISMNWIHTNEHYRLQNQKQMYYLSIEFLLGRLLGQNLINLGIYEIVKDGLQDLGITLDDLEEIESDAGLGNGGLGRLAACFLDSLASLDLPGHGSGIRYKHGLFEQKIVEGYQVELPEQWLRHGHVWEVRKPDLTVNVPFWGRVESFVDDQGNLRFEHRDAEYVSAVPYDNPVVGYKNSTVNTLRLWSAEPARYQPHKDMMKYKRDTEAITEFLYPDDTHDEGKILRLKQQYFLVCASIRTIVDSYLTKNDDLLKLPEYVVIHINDTHPVLAIPELMRLLLDEYKMNWDDAWYIVTKTFCYTNHTTLSEALETWPVRIFQPLLPRIYSIVNEINERYCHQLWQSYPNEWDRIEKMAIIAHGEVKMAHLAIAGSFSVNGVAKIHSEILKKREMNLFYQFSPEKFNSKTNGITHRRWLLKANPELAQLITETIGSEWIRSPDHLTKLHAFSSDSSFQQELAKVRRVKKEKLAHRIYQQNGIVVDINSIFDVQVKRLHAYKRQLLNVLHIMYLYNRLKEDPTYNMLPRTFIFGAKASPGYYYAKKIIKLIHSVSKKVNADPMVKEKIKIIFLENYRVSVAEEIFPAADVSEQISTASKEASGTGNMKFMMNGALTVGTLDGANIEILERAGKENIFIFGLSAEEVLRYYSQGGYSSMEYYHLDERIHTVVNQLVNGFFSEDESEFEPIFDSLLVENDYYFVLRDFASYIDIHQEVDATFQKPEKWWKMSIENIANSGYFSSDRTIEEYSNHIWKINQYSFHK</sequence>
<evidence type="ECO:0000256" key="9">
    <source>
        <dbReference type="RuleBase" id="RU000587"/>
    </source>
</evidence>
<organism evidence="10 11">
    <name type="scientific">Bacillus spongiae</name>
    <dbReference type="NCBI Taxonomy" id="2683610"/>
    <lineage>
        <taxon>Bacteria</taxon>
        <taxon>Bacillati</taxon>
        <taxon>Bacillota</taxon>
        <taxon>Bacilli</taxon>
        <taxon>Bacillales</taxon>
        <taxon>Bacillaceae</taxon>
        <taxon>Bacillus</taxon>
    </lineage>
</organism>
<evidence type="ECO:0000256" key="7">
    <source>
        <dbReference type="ARBA" id="ARBA00023277"/>
    </source>
</evidence>
<comment type="function">
    <text evidence="9">Allosteric enzyme that catalyzes the rate-limiting step in glycogen catabolism, the phosphorolytic cleavage of glycogen to produce glucose-1-phosphate, and plays a central role in maintaining cellular and organismal glucose homeostasis.</text>
</comment>
<dbReference type="InterPro" id="IPR011833">
    <property type="entry name" value="Glycg_phsphrylas"/>
</dbReference>
<evidence type="ECO:0000256" key="4">
    <source>
        <dbReference type="ARBA" id="ARBA00022676"/>
    </source>
</evidence>
<accession>A0ABU8HKP2</accession>
<evidence type="ECO:0000256" key="6">
    <source>
        <dbReference type="ARBA" id="ARBA00022898"/>
    </source>
</evidence>
<dbReference type="Gene3D" id="3.40.50.2000">
    <property type="entry name" value="Glycogen Phosphorylase B"/>
    <property type="match status" value="2"/>
</dbReference>
<comment type="similarity">
    <text evidence="3 9">Belongs to the glycogen phosphorylase family.</text>
</comment>
<reference evidence="10 11" key="1">
    <citation type="journal article" date="2018" name="J. Microbiol.">
        <title>Bacillus spongiae sp. nov., isolated from sponge of Jeju Island.</title>
        <authorList>
            <person name="Lee G.E."/>
            <person name="Im W.T."/>
            <person name="Park J.S."/>
        </authorList>
    </citation>
    <scope>NUCLEOTIDE SEQUENCE [LARGE SCALE GENOMIC DNA]</scope>
    <source>
        <strain evidence="10 11">135PIL107-10</strain>
    </source>
</reference>
<keyword evidence="7 9" id="KW-0119">Carbohydrate metabolism</keyword>
<evidence type="ECO:0000256" key="3">
    <source>
        <dbReference type="ARBA" id="ARBA00006047"/>
    </source>
</evidence>
<dbReference type="CDD" id="cd04300">
    <property type="entry name" value="GT35_Glycogen_Phosphorylase"/>
    <property type="match status" value="1"/>
</dbReference>
<dbReference type="Pfam" id="PF00343">
    <property type="entry name" value="Phosphorylase"/>
    <property type="match status" value="1"/>
</dbReference>
<dbReference type="EC" id="2.4.1.1" evidence="9"/>
<comment type="caution">
    <text evidence="10">The sequence shown here is derived from an EMBL/GenBank/DDBJ whole genome shotgun (WGS) entry which is preliminary data.</text>
</comment>